<dbReference type="GO" id="GO:0006313">
    <property type="term" value="P:DNA transposition"/>
    <property type="evidence" value="ECO:0007669"/>
    <property type="project" value="InterPro"/>
</dbReference>
<proteinExistence type="predicted"/>
<dbReference type="Pfam" id="PF01527">
    <property type="entry name" value="HTH_Tnp_1"/>
    <property type="match status" value="1"/>
</dbReference>
<dbReference type="SUPFAM" id="SSF46689">
    <property type="entry name" value="Homeodomain-like"/>
    <property type="match status" value="1"/>
</dbReference>
<dbReference type="EMBL" id="NHRJ02000014">
    <property type="protein sequence ID" value="PZE19652.1"/>
    <property type="molecule type" value="Genomic_DNA"/>
</dbReference>
<dbReference type="InterPro" id="IPR002514">
    <property type="entry name" value="Transposase_8"/>
</dbReference>
<dbReference type="GO" id="GO:0003677">
    <property type="term" value="F:DNA binding"/>
    <property type="evidence" value="ECO:0007669"/>
    <property type="project" value="InterPro"/>
</dbReference>
<accession>A0A2W1NVD3</accession>
<evidence type="ECO:0000313" key="1">
    <source>
        <dbReference type="EMBL" id="PZE19652.1"/>
    </source>
</evidence>
<dbReference type="InterPro" id="IPR009057">
    <property type="entry name" value="Homeodomain-like_sf"/>
</dbReference>
<sequence>MLLCKGVDSLKRIKYDKAFKVEAVLQVLGERRKVSHVAKSLGIIPTMLSRWVYEYEQYGDKAFTGNGVPVPNTELEIQRLQKRDELQLENEILKKFQEYSKRWEKLNTLSSEKAPRTTP</sequence>
<comment type="caution">
    <text evidence="1">The sequence shown here is derived from an EMBL/GenBank/DDBJ whole genome shotgun (WGS) entry which is preliminary data.</text>
</comment>
<dbReference type="AlphaFoldDB" id="A0A2W1NVD3"/>
<dbReference type="Gene3D" id="1.10.10.60">
    <property type="entry name" value="Homeodomain-like"/>
    <property type="match status" value="1"/>
</dbReference>
<evidence type="ECO:0008006" key="3">
    <source>
        <dbReference type="Google" id="ProtNLM"/>
    </source>
</evidence>
<reference evidence="1" key="1">
    <citation type="submission" date="2018-06" db="EMBL/GenBank/DDBJ databases">
        <title>Paenibacillus xerothermodurans sp. nov. an extremely dry heat resistant spore forming bacterium isolated from the soil of Cape Canaveral, Florida.</title>
        <authorList>
            <person name="Seuylemezian A."/>
            <person name="Kaur N."/>
            <person name="Patil P."/>
            <person name="Patil P."/>
            <person name="Mayilraj S."/>
            <person name="Vaishampayan P."/>
        </authorList>
    </citation>
    <scope>NUCLEOTIDE SEQUENCE [LARGE SCALE GENOMIC DNA]</scope>
    <source>
        <strain evidence="1">ATCC 27380</strain>
    </source>
</reference>
<protein>
    <recommendedName>
        <fullName evidence="3">Transposase</fullName>
    </recommendedName>
</protein>
<evidence type="ECO:0000313" key="2">
    <source>
        <dbReference type="Proteomes" id="UP000214746"/>
    </source>
</evidence>
<name>A0A2W1NVD3_PAEXE</name>
<gene>
    <name evidence="1" type="ORF">CBW46_017055</name>
</gene>
<dbReference type="Proteomes" id="UP000214746">
    <property type="component" value="Unassembled WGS sequence"/>
</dbReference>
<keyword evidence="2" id="KW-1185">Reference proteome</keyword>
<dbReference type="GO" id="GO:0004803">
    <property type="term" value="F:transposase activity"/>
    <property type="evidence" value="ECO:0007669"/>
    <property type="project" value="InterPro"/>
</dbReference>
<organism evidence="1 2">
    <name type="scientific">Paenibacillus xerothermodurans</name>
    <dbReference type="NCBI Taxonomy" id="1977292"/>
    <lineage>
        <taxon>Bacteria</taxon>
        <taxon>Bacillati</taxon>
        <taxon>Bacillota</taxon>
        <taxon>Bacilli</taxon>
        <taxon>Bacillales</taxon>
        <taxon>Paenibacillaceae</taxon>
        <taxon>Paenibacillus</taxon>
    </lineage>
</organism>
<dbReference type="OrthoDB" id="2622285at2"/>